<name>A0ABT7BYT4_9CYAN</name>
<keyword evidence="1" id="KW-0472">Membrane</keyword>
<dbReference type="Proteomes" id="UP001232992">
    <property type="component" value="Unassembled WGS sequence"/>
</dbReference>
<evidence type="ECO:0000256" key="1">
    <source>
        <dbReference type="SAM" id="Phobius"/>
    </source>
</evidence>
<keyword evidence="1" id="KW-1133">Transmembrane helix</keyword>
<protein>
    <submittedName>
        <fullName evidence="2">Uncharacterized protein</fullName>
    </submittedName>
</protein>
<keyword evidence="3" id="KW-1185">Reference proteome</keyword>
<sequence length="78" mass="8960">MENKNYPDPIAVIFIGIAFAIASFGIFIFLFLPESYIPLLRLTRKDGRSTKIEKFTTINHKFNDKFGIPPNSSWCNSF</sequence>
<dbReference type="RefSeq" id="WP_283758302.1">
    <property type="nucleotide sequence ID" value="NZ_JAQOSQ010000009.1"/>
</dbReference>
<organism evidence="2 3">
    <name type="scientific">Roseofilum casamattae BLCC-M143</name>
    <dbReference type="NCBI Taxonomy" id="3022442"/>
    <lineage>
        <taxon>Bacteria</taxon>
        <taxon>Bacillati</taxon>
        <taxon>Cyanobacteriota</taxon>
        <taxon>Cyanophyceae</taxon>
        <taxon>Desertifilales</taxon>
        <taxon>Desertifilaceae</taxon>
        <taxon>Roseofilum</taxon>
        <taxon>Roseofilum casamattae</taxon>
    </lineage>
</organism>
<proteinExistence type="predicted"/>
<evidence type="ECO:0000313" key="2">
    <source>
        <dbReference type="EMBL" id="MDJ1183649.1"/>
    </source>
</evidence>
<feature type="transmembrane region" description="Helical" evidence="1">
    <location>
        <begin position="12"/>
        <end position="32"/>
    </location>
</feature>
<dbReference type="EMBL" id="JAQOSQ010000009">
    <property type="protein sequence ID" value="MDJ1183649.1"/>
    <property type="molecule type" value="Genomic_DNA"/>
</dbReference>
<keyword evidence="1" id="KW-0812">Transmembrane</keyword>
<accession>A0ABT7BYT4</accession>
<comment type="caution">
    <text evidence="2">The sequence shown here is derived from an EMBL/GenBank/DDBJ whole genome shotgun (WGS) entry which is preliminary data.</text>
</comment>
<evidence type="ECO:0000313" key="3">
    <source>
        <dbReference type="Proteomes" id="UP001232992"/>
    </source>
</evidence>
<reference evidence="2 3" key="1">
    <citation type="submission" date="2023-01" db="EMBL/GenBank/DDBJ databases">
        <title>Novel diversity within Roseofilum (Cyanobacteria; Desertifilaceae) from marine benthic mats with descriptions of four novel species.</title>
        <authorList>
            <person name="Wang Y."/>
            <person name="Berthold D.E."/>
            <person name="Hu J."/>
            <person name="Lefler F.W."/>
            <person name="Laughinghouse H.D. IV."/>
        </authorList>
    </citation>
    <scope>NUCLEOTIDE SEQUENCE [LARGE SCALE GENOMIC DNA]</scope>
    <source>
        <strain evidence="2 3">BLCC-M143</strain>
    </source>
</reference>
<gene>
    <name evidence="2" type="ORF">PMH09_10600</name>
</gene>